<dbReference type="Proteomes" id="UP000614811">
    <property type="component" value="Unassembled WGS sequence"/>
</dbReference>
<evidence type="ECO:0000256" key="1">
    <source>
        <dbReference type="SAM" id="MobiDB-lite"/>
    </source>
</evidence>
<dbReference type="SUPFAM" id="SSF51004">
    <property type="entry name" value="C-terminal (heme d1) domain of cytochrome cd1-nitrite reductase"/>
    <property type="match status" value="1"/>
</dbReference>
<dbReference type="Pfam" id="PF22494">
    <property type="entry name" value="choice_anch_I"/>
    <property type="match status" value="1"/>
</dbReference>
<evidence type="ECO:0000313" key="5">
    <source>
        <dbReference type="Proteomes" id="UP000614811"/>
    </source>
</evidence>
<organism evidence="4 5">
    <name type="scientific">Arenicella chitinivorans</name>
    <dbReference type="NCBI Taxonomy" id="1329800"/>
    <lineage>
        <taxon>Bacteria</taxon>
        <taxon>Pseudomonadati</taxon>
        <taxon>Pseudomonadota</taxon>
        <taxon>Gammaproteobacteria</taxon>
        <taxon>Arenicellales</taxon>
        <taxon>Arenicellaceae</taxon>
        <taxon>Arenicella</taxon>
    </lineage>
</organism>
<dbReference type="PANTHER" id="PTHR46928:SF1">
    <property type="entry name" value="MESENCHYME-SPECIFIC CELL SURFACE GLYCOPROTEIN"/>
    <property type="match status" value="1"/>
</dbReference>
<reference evidence="4" key="2">
    <citation type="submission" date="2020-09" db="EMBL/GenBank/DDBJ databases">
        <authorList>
            <person name="Sun Q."/>
            <person name="Kim S."/>
        </authorList>
    </citation>
    <scope>NUCLEOTIDE SEQUENCE</scope>
    <source>
        <strain evidence="4">KCTC 12711</strain>
    </source>
</reference>
<reference evidence="4" key="1">
    <citation type="journal article" date="2014" name="Int. J. Syst. Evol. Microbiol.">
        <title>Complete genome sequence of Corynebacterium casei LMG S-19264T (=DSM 44701T), isolated from a smear-ripened cheese.</title>
        <authorList>
            <consortium name="US DOE Joint Genome Institute (JGI-PGF)"/>
            <person name="Walter F."/>
            <person name="Albersmeier A."/>
            <person name="Kalinowski J."/>
            <person name="Ruckert C."/>
        </authorList>
    </citation>
    <scope>NUCLEOTIDE SEQUENCE</scope>
    <source>
        <strain evidence="4">KCTC 12711</strain>
    </source>
</reference>
<dbReference type="SUPFAM" id="SSF63829">
    <property type="entry name" value="Calcium-dependent phosphotriesterase"/>
    <property type="match status" value="1"/>
</dbReference>
<feature type="compositionally biased region" description="Basic and acidic residues" evidence="1">
    <location>
        <begin position="410"/>
        <end position="420"/>
    </location>
</feature>
<evidence type="ECO:0000259" key="3">
    <source>
        <dbReference type="Pfam" id="PF22494"/>
    </source>
</evidence>
<dbReference type="Gene3D" id="2.130.10.10">
    <property type="entry name" value="YVTN repeat-like/Quinoprotein amine dehydrogenase"/>
    <property type="match status" value="1"/>
</dbReference>
<protein>
    <submittedName>
        <fullName evidence="4">Alkaline phosphatase</fullName>
    </submittedName>
</protein>
<keyword evidence="2" id="KW-0732">Signal</keyword>
<dbReference type="PANTHER" id="PTHR46928">
    <property type="entry name" value="MESENCHYME-SPECIFIC CELL SURFACE GLYCOPROTEIN"/>
    <property type="match status" value="1"/>
</dbReference>
<feature type="domain" description="Choice-of-anchor I" evidence="3">
    <location>
        <begin position="46"/>
        <end position="514"/>
    </location>
</feature>
<evidence type="ECO:0000256" key="2">
    <source>
        <dbReference type="SAM" id="SignalP"/>
    </source>
</evidence>
<dbReference type="RefSeq" id="WP_189399482.1">
    <property type="nucleotide sequence ID" value="NZ_BMXA01000002.1"/>
</dbReference>
<dbReference type="InterPro" id="IPR052956">
    <property type="entry name" value="Mesenchyme-surface_protein"/>
</dbReference>
<sequence>MIRKIIVFAASALFSHFAAADDSQITGTQTIQLRALGTFKSGPYDHGAAEIASYDVATRQAYVVNGFANAIDVFNLAQPDKPALVNQIKLKDYGSPNSVAVKRGLVAVAVAAKPKHDPGSIVVFDLTGKHLNTFKVGALPDMVTFTPDGNVILSANEGEPNDDYTIDPEGSVSLIPVGEDIRQQSQADVRTADFSAFNTQTLDPAIRIFGKNASVAQDLEPEYITVSADSQTAWVALQENNALAVIDIAASKVTALLPLGTKSHALPGNGIDASDEDGGVHIRTWPVEGMYQPDTITSYAVDGETFIVTANEGDARDYDGYSEETRVGKMNLSKTLIQAYPKLTSKNQLGRLKVSKVGADTDDDGKADRLLAYGARSFSIWSAQGKLVFDSGDQFEQITAQHDPGLFNIDDDRSDNKGPEPEALALGEVDGRVYAFVGLERTGGVMVYDITNPADAAFVDYFTTRNTEAVEDLPEAGDIAPESIVFVSADDSASGQPFLITANEVSGTVSTYAISVRPEKD</sequence>
<proteinExistence type="predicted"/>
<gene>
    <name evidence="4" type="ORF">GCM10008090_15070</name>
</gene>
<feature type="chain" id="PRO_5037564432" evidence="2">
    <location>
        <begin position="21"/>
        <end position="521"/>
    </location>
</feature>
<dbReference type="InterPro" id="IPR055188">
    <property type="entry name" value="Choice_anch_I"/>
</dbReference>
<dbReference type="InterPro" id="IPR011048">
    <property type="entry name" value="Haem_d1_sf"/>
</dbReference>
<feature type="signal peptide" evidence="2">
    <location>
        <begin position="1"/>
        <end position="20"/>
    </location>
</feature>
<dbReference type="NCBIfam" id="NF038117">
    <property type="entry name" value="choice_anch_I"/>
    <property type="match status" value="1"/>
</dbReference>
<comment type="caution">
    <text evidence="4">The sequence shown here is derived from an EMBL/GenBank/DDBJ whole genome shotgun (WGS) entry which is preliminary data.</text>
</comment>
<dbReference type="InterPro" id="IPR015943">
    <property type="entry name" value="WD40/YVTN_repeat-like_dom_sf"/>
</dbReference>
<name>A0A918VJD9_9GAMM</name>
<dbReference type="EMBL" id="BMXA01000002">
    <property type="protein sequence ID" value="GHA06374.1"/>
    <property type="molecule type" value="Genomic_DNA"/>
</dbReference>
<feature type="region of interest" description="Disordered" evidence="1">
    <location>
        <begin position="404"/>
        <end position="423"/>
    </location>
</feature>
<dbReference type="AlphaFoldDB" id="A0A918VJD9"/>
<keyword evidence="5" id="KW-1185">Reference proteome</keyword>
<evidence type="ECO:0000313" key="4">
    <source>
        <dbReference type="EMBL" id="GHA06374.1"/>
    </source>
</evidence>
<accession>A0A918VJD9</accession>